<evidence type="ECO:0000256" key="1">
    <source>
        <dbReference type="SAM" id="MobiDB-lite"/>
    </source>
</evidence>
<feature type="compositionally biased region" description="Low complexity" evidence="1">
    <location>
        <begin position="232"/>
        <end position="243"/>
    </location>
</feature>
<protein>
    <submittedName>
        <fullName evidence="2">SH3 and multiple ankyrin repeat domains protein 1 isoform X1</fullName>
    </submittedName>
</protein>
<dbReference type="Proteomes" id="UP001279410">
    <property type="component" value="Unassembled WGS sequence"/>
</dbReference>
<organism evidence="2 3">
    <name type="scientific">Lates japonicus</name>
    <name type="common">Japanese lates</name>
    <dbReference type="NCBI Taxonomy" id="270547"/>
    <lineage>
        <taxon>Eukaryota</taxon>
        <taxon>Metazoa</taxon>
        <taxon>Chordata</taxon>
        <taxon>Craniata</taxon>
        <taxon>Vertebrata</taxon>
        <taxon>Euteleostomi</taxon>
        <taxon>Actinopterygii</taxon>
        <taxon>Neopterygii</taxon>
        <taxon>Teleostei</taxon>
        <taxon>Neoteleostei</taxon>
        <taxon>Acanthomorphata</taxon>
        <taxon>Carangaria</taxon>
        <taxon>Carangaria incertae sedis</taxon>
        <taxon>Centropomidae</taxon>
        <taxon>Lates</taxon>
    </lineage>
</organism>
<gene>
    <name evidence="2" type="ORF">AKAME5_000283700</name>
</gene>
<proteinExistence type="predicted"/>
<sequence>MWVGGANGGSLIKANKLDRKLISEAGRLEPMWMDVDEREQVFFIIFLLAPPHSLFLCNWQPLGSPSSLFLLLSPFSRGGISVFHQGLEKTCLSGNDGVDTGAPLSVAMTMPFSPLSSDEEQQRMLGNSRHLYPGAEDEEEEEEEEEEEMEEDERDEDGEEEENGELEGEEEDDEEEMVEEVRRGGLSRGGRGEGHRQSGKLAGRPGGDRQMRPGNPGHTSNSYSSNPGPTHQQPANQIQQQQQRRLKERSASSVPSEDAHIAMMVFRIGIPDIKQTVSAVSAHAHRI</sequence>
<name>A0AAD3QZ59_LATJO</name>
<evidence type="ECO:0000313" key="2">
    <source>
        <dbReference type="EMBL" id="GLD48960.1"/>
    </source>
</evidence>
<evidence type="ECO:0000313" key="3">
    <source>
        <dbReference type="Proteomes" id="UP001279410"/>
    </source>
</evidence>
<feature type="region of interest" description="Disordered" evidence="1">
    <location>
        <begin position="130"/>
        <end position="258"/>
    </location>
</feature>
<keyword evidence="3" id="KW-1185">Reference proteome</keyword>
<comment type="caution">
    <text evidence="2">The sequence shown here is derived from an EMBL/GenBank/DDBJ whole genome shotgun (WGS) entry which is preliminary data.</text>
</comment>
<reference evidence="2" key="1">
    <citation type="submission" date="2022-08" db="EMBL/GenBank/DDBJ databases">
        <title>Genome sequencing of akame (Lates japonicus).</title>
        <authorList>
            <person name="Hashiguchi Y."/>
            <person name="Takahashi H."/>
        </authorList>
    </citation>
    <scope>NUCLEOTIDE SEQUENCE</scope>
    <source>
        <strain evidence="2">Kochi</strain>
    </source>
</reference>
<dbReference type="EMBL" id="BRZM01000007">
    <property type="protein sequence ID" value="GLD48960.1"/>
    <property type="molecule type" value="Genomic_DNA"/>
</dbReference>
<feature type="compositionally biased region" description="Acidic residues" evidence="1">
    <location>
        <begin position="135"/>
        <end position="178"/>
    </location>
</feature>
<feature type="compositionally biased region" description="Polar residues" evidence="1">
    <location>
        <begin position="217"/>
        <end position="231"/>
    </location>
</feature>
<dbReference type="AlphaFoldDB" id="A0AAD3QZ59"/>
<accession>A0AAD3QZ59</accession>